<dbReference type="PANTHER" id="PTHR20910:SF1">
    <property type="entry name" value="SUPEROXIDE DISMUTASE COPPER_ZINC BINDING DOMAIN-CONTAINING PROTEIN"/>
    <property type="match status" value="1"/>
</dbReference>
<dbReference type="Gene3D" id="3.30.40.10">
    <property type="entry name" value="Zinc/RING finger domain, C3HC4 (zinc finger)"/>
    <property type="match status" value="1"/>
</dbReference>
<evidence type="ECO:0000313" key="7">
    <source>
        <dbReference type="Proteomes" id="UP001359485"/>
    </source>
</evidence>
<comment type="similarity">
    <text evidence="1">Belongs to the TFIIE alpha subunit family.</text>
</comment>
<evidence type="ECO:0000256" key="3">
    <source>
        <dbReference type="ARBA" id="ARBA00023163"/>
    </source>
</evidence>
<dbReference type="InterPro" id="IPR021600">
    <property type="entry name" value="TFIIE_asu_C"/>
</dbReference>
<dbReference type="PROSITE" id="PS51344">
    <property type="entry name" value="HTH_TFE_IIE"/>
    <property type="match status" value="1"/>
</dbReference>
<evidence type="ECO:0000256" key="4">
    <source>
        <dbReference type="SAM" id="MobiDB-lite"/>
    </source>
</evidence>
<feature type="domain" description="HTH TFE/IIEalpha-type" evidence="5">
    <location>
        <begin position="1034"/>
        <end position="1124"/>
    </location>
</feature>
<feature type="region of interest" description="Disordered" evidence="4">
    <location>
        <begin position="976"/>
        <end position="1000"/>
    </location>
</feature>
<dbReference type="Pfam" id="PF02002">
    <property type="entry name" value="TFIIE_alpha"/>
    <property type="match status" value="1"/>
</dbReference>
<keyword evidence="3" id="KW-0804">Transcription</keyword>
<evidence type="ECO:0000313" key="6">
    <source>
        <dbReference type="EMBL" id="KAK6622544.1"/>
    </source>
</evidence>
<name>A0ABR1AMP7_POLSC</name>
<dbReference type="InterPro" id="IPR017919">
    <property type="entry name" value="TFIIE/TFIIEa_HTH"/>
</dbReference>
<protein>
    <recommendedName>
        <fullName evidence="5">HTH TFE/IIEalpha-type domain-containing protein</fullName>
    </recommendedName>
</protein>
<dbReference type="Gene3D" id="2.60.40.200">
    <property type="entry name" value="Superoxide dismutase, copper/zinc binding domain"/>
    <property type="match status" value="4"/>
</dbReference>
<evidence type="ECO:0000256" key="2">
    <source>
        <dbReference type="ARBA" id="ARBA00023015"/>
    </source>
</evidence>
<dbReference type="SUPFAM" id="SSF57783">
    <property type="entry name" value="Zinc beta-ribbon"/>
    <property type="match status" value="1"/>
</dbReference>
<dbReference type="PANTHER" id="PTHR20910">
    <property type="entry name" value="AGAP001623-PA"/>
    <property type="match status" value="1"/>
</dbReference>
<dbReference type="SUPFAM" id="SSF49329">
    <property type="entry name" value="Cu,Zn superoxide dismutase-like"/>
    <property type="match status" value="4"/>
</dbReference>
<dbReference type="Pfam" id="PF00080">
    <property type="entry name" value="Sod_Cu"/>
    <property type="match status" value="1"/>
</dbReference>
<proteinExistence type="inferred from homology"/>
<keyword evidence="7" id="KW-1185">Reference proteome</keyword>
<feature type="compositionally biased region" description="Basic and acidic residues" evidence="4">
    <location>
        <begin position="1354"/>
        <end position="1367"/>
    </location>
</feature>
<dbReference type="InterPro" id="IPR024550">
    <property type="entry name" value="TFIIEa/SarR/Rpc3_HTH_dom"/>
</dbReference>
<gene>
    <name evidence="6" type="ORF">RUM44_002356</name>
</gene>
<reference evidence="6 7" key="1">
    <citation type="submission" date="2023-09" db="EMBL/GenBank/DDBJ databases">
        <title>Genomes of two closely related lineages of the louse Polyplax serrata with different host specificities.</title>
        <authorList>
            <person name="Martinu J."/>
            <person name="Tarabai H."/>
            <person name="Stefka J."/>
            <person name="Hypsa V."/>
        </authorList>
    </citation>
    <scope>NUCLEOTIDE SEQUENCE [LARGE SCALE GENOMIC DNA]</scope>
    <source>
        <strain evidence="6">98ZLc_SE</strain>
    </source>
</reference>
<organism evidence="6 7">
    <name type="scientific">Polyplax serrata</name>
    <name type="common">Common mouse louse</name>
    <dbReference type="NCBI Taxonomy" id="468196"/>
    <lineage>
        <taxon>Eukaryota</taxon>
        <taxon>Metazoa</taxon>
        <taxon>Ecdysozoa</taxon>
        <taxon>Arthropoda</taxon>
        <taxon>Hexapoda</taxon>
        <taxon>Insecta</taxon>
        <taxon>Pterygota</taxon>
        <taxon>Neoptera</taxon>
        <taxon>Paraneoptera</taxon>
        <taxon>Psocodea</taxon>
        <taxon>Troctomorpha</taxon>
        <taxon>Phthiraptera</taxon>
        <taxon>Anoplura</taxon>
        <taxon>Polyplacidae</taxon>
        <taxon>Polyplax</taxon>
    </lineage>
</organism>
<dbReference type="InterPro" id="IPR053257">
    <property type="entry name" value="Cu-only_SOD"/>
</dbReference>
<evidence type="ECO:0000259" key="5">
    <source>
        <dbReference type="PROSITE" id="PS51344"/>
    </source>
</evidence>
<dbReference type="Proteomes" id="UP001359485">
    <property type="component" value="Unassembled WGS sequence"/>
</dbReference>
<dbReference type="EMBL" id="JAWJWF010000047">
    <property type="protein sequence ID" value="KAK6622544.1"/>
    <property type="molecule type" value="Genomic_DNA"/>
</dbReference>
<feature type="region of interest" description="Disordered" evidence="4">
    <location>
        <begin position="1344"/>
        <end position="1379"/>
    </location>
</feature>
<comment type="caution">
    <text evidence="6">The sequence shown here is derived from an EMBL/GenBank/DDBJ whole genome shotgun (WGS) entry which is preliminary data.</text>
</comment>
<dbReference type="InterPro" id="IPR002853">
    <property type="entry name" value="TFIIE_asu"/>
</dbReference>
<dbReference type="SMART" id="SM00531">
    <property type="entry name" value="TFIIE"/>
    <property type="match status" value="1"/>
</dbReference>
<dbReference type="InterPro" id="IPR036423">
    <property type="entry name" value="SOD-like_Cu/Zn_dom_sf"/>
</dbReference>
<dbReference type="Gene3D" id="6.10.140.1250">
    <property type="match status" value="1"/>
</dbReference>
<dbReference type="InterPro" id="IPR013083">
    <property type="entry name" value="Znf_RING/FYVE/PHD"/>
</dbReference>
<sequence>MDSYLSRIVDLGDLFGPITFLKNLNQTYFEFEIGNETFSLVGEKGIWGHSLVLLGPAGQKSCGTISVTDEYEERVAEAKFWYPISGSVYFRWAGSYKHNVTDNVIFSNLVHVTNNSASNHEWKIFVTDILDSEADKSRRNCDFLQIVLNPGNSNTVAGDLTSRLGKVSIADLTNRHTAASRSIFRDQGLSALPADLLSGSRSLYLVIFDSRHSDSFFACSKIRHHNHIALKAIIQQRGISGLVSLSQRTRFDPTWLLFNISSVTKQDLFAIECQVNEFPVEHSLRDGCSQTGNLYNPTGISANNIGSLDVYPVGALSLKHEFPNYMDSILTMWDINLSLFGASSVVHRSLVFYARNESGKNIPWVCGTLLRYKSSSFNSQAVQMSTASVVFRYPIVSSIIFRQPRDQPWMDTTVLVEYMIHADGTTMNNTFEHRWSINENPPGKDFYNWTRRCLSAGGIYNPFKINLNSNKIDFQCSRNNHFSCLMGDLFGKLGFLAIAGSKDSRKISRKLFTVETLPLMGSNSIIGKSVVIYDDFGPTARGDRLACSKILPVHRRKAVVKSWHNNGEPASVSGKFEFLQQTKYDVTNIDISIEGLVDTRGYHIHMAPVQEQLEFPCEDSTVYGHFNPWRVNPNTSPKIGTPDQYEVGDLSGKFGTFENKTTVVGYYNDTQITLFGSESILGRSIVIHKRIKNRRWVCSSIERGYSPFEARELRAIASFHHPGGFASGYIRITQLVYNDGSKSDSVIEVNLRYPGKQDRNLTQNHNWAIFVNPVSVDASVKVISTRCTAGGYVWNPYYTQLADPLNEELYKKECGPDNPLRCYVGDISGRLGTINLGDKRQVFSDVNFPLEGDVSAMGRSIVIFSPEKGGNRFACANIEPDKDIIKYVNIRRTPRFVASLFLEEVREIMGVPEWFLTVDSMKTKILYNGNCIQFLIHFKGPEANKLEHDFSILMATGRLYSPSLYIPGYNPSSKRKTTISHAPCGSDDPQDKVKKKKKSNFKNTSGTYKQELVLSCIGGTIMEEHYVTEIPSSLKQLARLVVRGFYNIEDALIVDMLVRNPCMKEDDICELLKFERKMLRSKIATLKNDKFIQVRLKMETGLDGKAQKTFVNVVKYKLDLMRKRMETEERDATSRASFKCPNCLKTFTDLEADQLYEMMSQQFLCTHCKQEVEEDQSAMPKKDSRLLLAKFNEQLEPLFVLLRQVEGIKLAPELLEPEPVDISAIKGSDKKSNQIIRTGNEQWSGELTRNQGFRVEETRVNVTIAEETIQSQSARKERPVWMTQSTIINQDIVDNKTDLTLSTPTLVETNEKMVNKTGEDIMSVLLQHEKRDQNAADAVKAVMKNQTNSDSSDDESKTFDPDAREVETISSDDEDSAPVVMVGGKPIPVTQVDDGIIAQMTPSEKEAYIQTYQECYSNLYD</sequence>
<dbReference type="InterPro" id="IPR001424">
    <property type="entry name" value="SOD_Cu_Zn_dom"/>
</dbReference>
<keyword evidence="2" id="KW-0805">Transcription regulation</keyword>
<evidence type="ECO:0000256" key="1">
    <source>
        <dbReference type="ARBA" id="ARBA00008947"/>
    </source>
</evidence>
<accession>A0ABR1AMP7</accession>
<dbReference type="Pfam" id="PF11521">
    <property type="entry name" value="TFIIE-A_C"/>
    <property type="match status" value="1"/>
</dbReference>